<organism evidence="1 2">
    <name type="scientific">Bradyrhizobium betae</name>
    <dbReference type="NCBI Taxonomy" id="244734"/>
    <lineage>
        <taxon>Bacteria</taxon>
        <taxon>Pseudomonadati</taxon>
        <taxon>Pseudomonadota</taxon>
        <taxon>Alphaproteobacteria</taxon>
        <taxon>Hyphomicrobiales</taxon>
        <taxon>Nitrobacteraceae</taxon>
        <taxon>Bradyrhizobium</taxon>
    </lineage>
</organism>
<dbReference type="AlphaFoldDB" id="A0A5P6P960"/>
<proteinExistence type="predicted"/>
<dbReference type="OrthoDB" id="8265512at2"/>
<name>A0A5P6P960_9BRAD</name>
<dbReference type="RefSeq" id="WP_151646416.1">
    <property type="nucleotide sequence ID" value="NZ_CP044543.1"/>
</dbReference>
<dbReference type="EMBL" id="CP044543">
    <property type="protein sequence ID" value="QFI73963.1"/>
    <property type="molecule type" value="Genomic_DNA"/>
</dbReference>
<dbReference type="SUPFAM" id="SSF52141">
    <property type="entry name" value="Uracil-DNA glycosylase-like"/>
    <property type="match status" value="1"/>
</dbReference>
<gene>
    <name evidence="1" type="ORF">F8237_17040</name>
</gene>
<dbReference type="InterPro" id="IPR036895">
    <property type="entry name" value="Uracil-DNA_glycosylase-like_sf"/>
</dbReference>
<protein>
    <submittedName>
        <fullName evidence="1">Uncharacterized protein</fullName>
    </submittedName>
</protein>
<dbReference type="KEGG" id="bbet:F8237_17040"/>
<evidence type="ECO:0000313" key="1">
    <source>
        <dbReference type="EMBL" id="QFI73963.1"/>
    </source>
</evidence>
<dbReference type="Proteomes" id="UP000325641">
    <property type="component" value="Chromosome"/>
</dbReference>
<reference evidence="2" key="1">
    <citation type="submission" date="2019-10" db="EMBL/GenBank/DDBJ databases">
        <title>Complete Genome Sequence of Bradyrhizobium betae type strain PL7HG1T.</title>
        <authorList>
            <person name="Bromfield E.S.P."/>
            <person name="Cloutier S."/>
        </authorList>
    </citation>
    <scope>NUCLEOTIDE SEQUENCE [LARGE SCALE GENOMIC DNA]</scope>
    <source>
        <strain evidence="2">PL7HG1</strain>
    </source>
</reference>
<dbReference type="Gene3D" id="3.40.470.10">
    <property type="entry name" value="Uracil-DNA glycosylase-like domain"/>
    <property type="match status" value="1"/>
</dbReference>
<accession>A0A5P6P960</accession>
<sequence length="219" mass="24957">MTDNTEKHPYNTREEIPIGTQVLIIGTAPPPRFAEGQFLEGDIDFFYGSTDNQLWSQIFPRIYGEEVQRLSPTESLTACKKFLCARKIWMVDVLQTYSRQKKDGAEDRHLEPLSFTQFDPIFGQHSEIGTVIFTGAKAELWSGAAFEREGLIRPGDFKKLEGGHRMPRCRKLTIDVGGGVRTIDAFTLPSPLRASDRRYKNSKVGWYEEVLIRKRCPAI</sequence>
<evidence type="ECO:0000313" key="2">
    <source>
        <dbReference type="Proteomes" id="UP000325641"/>
    </source>
</evidence>